<protein>
    <submittedName>
        <fullName evidence="3">Protein-tyrosine phosphatase-like protein</fullName>
    </submittedName>
</protein>
<comment type="caution">
    <text evidence="3">The sequence shown here is derived from an EMBL/GenBank/DDBJ whole genome shotgun (WGS) entry which is preliminary data.</text>
</comment>
<reference evidence="3" key="1">
    <citation type="journal article" date="2014" name="Genome Announc.">
        <title>Draft Genome Sequences of Three Alkaliphilic Bacillus Strains, Bacillus wakoensis JCM 9140T, Bacillus akibai JCM 9157T, and Bacillus hemicellulosilyticus JCM 9152T.</title>
        <authorList>
            <person name="Yuki M."/>
            <person name="Oshima K."/>
            <person name="Suda W."/>
            <person name="Oshida Y."/>
            <person name="Kitamura K."/>
            <person name="Iida T."/>
            <person name="Hattori M."/>
            <person name="Ohkuma M."/>
        </authorList>
    </citation>
    <scope>NUCLEOTIDE SEQUENCE [LARGE SCALE GENOMIC DNA]</scope>
    <source>
        <strain evidence="3">JCM 9152</strain>
    </source>
</reference>
<dbReference type="InterPro" id="IPR029021">
    <property type="entry name" value="Prot-tyrosine_phosphatase-like"/>
</dbReference>
<dbReference type="PROSITE" id="PS50056">
    <property type="entry name" value="TYR_PHOSPHATASE_2"/>
    <property type="match status" value="1"/>
</dbReference>
<dbReference type="STRING" id="1236971.JCM9152_2888"/>
<dbReference type="AlphaFoldDB" id="W4QH79"/>
<dbReference type="Gene3D" id="3.90.190.10">
    <property type="entry name" value="Protein tyrosine phosphatase superfamily"/>
    <property type="match status" value="1"/>
</dbReference>
<evidence type="ECO:0000259" key="2">
    <source>
        <dbReference type="PROSITE" id="PS50056"/>
    </source>
</evidence>
<organism evidence="3 4">
    <name type="scientific">Halalkalibacter hemicellulosilyticusJCM 9152</name>
    <dbReference type="NCBI Taxonomy" id="1236971"/>
    <lineage>
        <taxon>Bacteria</taxon>
        <taxon>Bacillati</taxon>
        <taxon>Bacillota</taxon>
        <taxon>Bacilli</taxon>
        <taxon>Bacillales</taxon>
        <taxon>Bacillaceae</taxon>
        <taxon>Halalkalibacter</taxon>
    </lineage>
</organism>
<accession>W4QH79</accession>
<evidence type="ECO:0000313" key="3">
    <source>
        <dbReference type="EMBL" id="GAE31421.1"/>
    </source>
</evidence>
<dbReference type="GO" id="GO:0004721">
    <property type="term" value="F:phosphoprotein phosphatase activity"/>
    <property type="evidence" value="ECO:0007669"/>
    <property type="project" value="InterPro"/>
</dbReference>
<proteinExistence type="inferred from homology"/>
<name>W4QH79_9BACI</name>
<dbReference type="PANTHER" id="PTHR31126:SF1">
    <property type="entry name" value="TYROSINE SPECIFIC PROTEIN PHOSPHATASES DOMAIN-CONTAINING PROTEIN"/>
    <property type="match status" value="1"/>
</dbReference>
<feature type="domain" description="Tyrosine specific protein phosphatases" evidence="2">
    <location>
        <begin position="124"/>
        <end position="186"/>
    </location>
</feature>
<evidence type="ECO:0000256" key="1">
    <source>
        <dbReference type="ARBA" id="ARBA00009580"/>
    </source>
</evidence>
<dbReference type="InterPro" id="IPR016130">
    <property type="entry name" value="Tyr_Pase_AS"/>
</dbReference>
<dbReference type="RefSeq" id="WP_052015951.1">
    <property type="nucleotide sequence ID" value="NZ_BAUU01000019.1"/>
</dbReference>
<dbReference type="PROSITE" id="PS00383">
    <property type="entry name" value="TYR_PHOSPHATASE_1"/>
    <property type="match status" value="1"/>
</dbReference>
<dbReference type="Pfam" id="PF13350">
    <property type="entry name" value="Y_phosphatase3"/>
    <property type="match status" value="1"/>
</dbReference>
<dbReference type="InterPro" id="IPR026893">
    <property type="entry name" value="Tyr/Ser_Pase_IphP-type"/>
</dbReference>
<dbReference type="PANTHER" id="PTHR31126">
    <property type="entry name" value="TYROSINE-PROTEIN PHOSPHATASE"/>
    <property type="match status" value="1"/>
</dbReference>
<keyword evidence="4" id="KW-1185">Reference proteome</keyword>
<comment type="similarity">
    <text evidence="1">Belongs to the protein-tyrosine phosphatase family.</text>
</comment>
<evidence type="ECO:0000313" key="4">
    <source>
        <dbReference type="Proteomes" id="UP000018895"/>
    </source>
</evidence>
<gene>
    <name evidence="3" type="ORF">JCM9152_2888</name>
</gene>
<dbReference type="OrthoDB" id="1188001at2"/>
<dbReference type="InterPro" id="IPR000387">
    <property type="entry name" value="Tyr_Pase_dom"/>
</dbReference>
<dbReference type="Proteomes" id="UP000018895">
    <property type="component" value="Unassembled WGS sequence"/>
</dbReference>
<sequence length="261" mass="30278">MNVQQPNRLIEFTGTFNFRDLGGYETTDGRRVKWGKIFRSGNISMLDEQDMRQVQQLGVTAICDLRADDELERFPTPFMEFIQLYHVPVIPSNGEEEYRQALDLTEEFVKRISKPGDLLTQLNEKMTDHTKAYRKVFDVLLEEEGAVLFHCMAGKDRTGVMAALILSVLNVPREIIVEDYLYTNRSSDRLKQSLATHNHEHIKKLDTKVVEAMLEARTEYIEAFFKKIDQDYGNVYKYMTNAIGLSEAEIQLLQEKLLERV</sequence>
<dbReference type="EMBL" id="BAUU01000019">
    <property type="protein sequence ID" value="GAE31421.1"/>
    <property type="molecule type" value="Genomic_DNA"/>
</dbReference>
<dbReference type="SUPFAM" id="SSF52799">
    <property type="entry name" value="(Phosphotyrosine protein) phosphatases II"/>
    <property type="match status" value="1"/>
</dbReference>